<dbReference type="RefSeq" id="WP_067006688.1">
    <property type="nucleotide sequence ID" value="NZ_CP065728.1"/>
</dbReference>
<organism evidence="3 5">
    <name type="scientific">Moraxella nonliquefaciens</name>
    <dbReference type="NCBI Taxonomy" id="478"/>
    <lineage>
        <taxon>Bacteria</taxon>
        <taxon>Pseudomonadati</taxon>
        <taxon>Pseudomonadota</taxon>
        <taxon>Gammaproteobacteria</taxon>
        <taxon>Moraxellales</taxon>
        <taxon>Moraxellaceae</taxon>
        <taxon>Moraxella</taxon>
    </lineage>
</organism>
<evidence type="ECO:0000313" key="4">
    <source>
        <dbReference type="EMBL" id="QPT45438.1"/>
    </source>
</evidence>
<dbReference type="STRING" id="478.A7456_07340"/>
<keyword evidence="6" id="KW-1185">Reference proteome</keyword>
<evidence type="ECO:0000313" key="6">
    <source>
        <dbReference type="Proteomes" id="UP000594834"/>
    </source>
</evidence>
<evidence type="ECO:0000313" key="5">
    <source>
        <dbReference type="Proteomes" id="UP000092575"/>
    </source>
</evidence>
<dbReference type="AlphaFoldDB" id="A0A1B8QSQ0"/>
<sequence>MDILLGLFFLIFFVLWFRLRETVNHYKTTYADIVNVDNEILKRQKELDDISKQIDDVKIQYNSHYQTYVSLKERLAIYEEGIEMSEVGVYTPHFDFDTSEIYKENITVIKQKQKYMIKSGEAVKIQTEWEINGSKAKGKAMAKQAISLALRSFNNECDVTIANTTWKNIDRMEQRIKKSFDDINKFNKSNTVSISPKYLSLKLDELMLVYEYKAKIQEEKEIQAELRRQEREEEQLKKEAERVLKEEQKLQELLNKVQQKALHATGDELEKLQTEILQLGNELREIQREHDRVKAMAQQTKLGYVYVISNIGSFGKDVYKIGMTRRLDPMDRVRELGDASVPFYFDVHAMIFSEDAPALEAQIQRVFADRRLNLVNYRKEFFNVTLDEIKEVVSEFNNKVEFIDEVEAKEYTETLRIRNQTLQDGKDDLPKML</sequence>
<dbReference type="EMBL" id="CP065728">
    <property type="protein sequence ID" value="QPT45438.1"/>
    <property type="molecule type" value="Genomic_DNA"/>
</dbReference>
<dbReference type="Pfam" id="PF13455">
    <property type="entry name" value="MUG113"/>
    <property type="match status" value="1"/>
</dbReference>
<proteinExistence type="predicted"/>
<evidence type="ECO:0000259" key="2">
    <source>
        <dbReference type="SMART" id="SM00974"/>
    </source>
</evidence>
<dbReference type="InterPro" id="IPR018306">
    <property type="entry name" value="Phage_T5_Orf172_DNA-bd"/>
</dbReference>
<dbReference type="SMART" id="SM00974">
    <property type="entry name" value="T5orf172"/>
    <property type="match status" value="1"/>
</dbReference>
<feature type="domain" description="Bacteriophage T5 Orf172 DNA-binding" evidence="2">
    <location>
        <begin position="313"/>
        <end position="396"/>
    </location>
</feature>
<dbReference type="EMBL" id="LXTW01000002">
    <property type="protein sequence ID" value="OBX87849.1"/>
    <property type="molecule type" value="Genomic_DNA"/>
</dbReference>
<reference evidence="4 6" key="2">
    <citation type="submission" date="2020-12" db="EMBL/GenBank/DDBJ databases">
        <title>FDA dAtabase for Regulatory Grade micrObial Sequences (FDA-ARGOS): Supporting development and validation of Infectious Disease Dx tests.</title>
        <authorList>
            <person name="Sproer C."/>
            <person name="Gronow S."/>
            <person name="Severitt S."/>
            <person name="Schroder I."/>
            <person name="Tallon L."/>
            <person name="Sadzewicz L."/>
            <person name="Zhao X."/>
            <person name="Boylan J."/>
            <person name="Ott S."/>
            <person name="Bowen H."/>
            <person name="Vavikolanu K."/>
            <person name="Mehta A."/>
            <person name="Aluvathingal J."/>
            <person name="Nadendla S."/>
            <person name="Lowell S."/>
            <person name="Myers T."/>
            <person name="Yan Y."/>
            <person name="Sichtig H."/>
        </authorList>
    </citation>
    <scope>NUCLEOTIDE SEQUENCE [LARGE SCALE GENOMIC DNA]</scope>
    <source>
        <strain evidence="4 6">FDAARGOS_869</strain>
    </source>
</reference>
<dbReference type="InterPro" id="IPR025280">
    <property type="entry name" value="SNIPE"/>
</dbReference>
<gene>
    <name evidence="3" type="ORF">A7456_07340</name>
    <name evidence="4" type="ORF">I6G26_05530</name>
</gene>
<dbReference type="Proteomes" id="UP000092575">
    <property type="component" value="Unassembled WGS sequence"/>
</dbReference>
<name>A0A1B8QSQ0_MORNO</name>
<keyword evidence="1" id="KW-0175">Coiled coil</keyword>
<reference evidence="3 5" key="1">
    <citation type="submission" date="2016-05" db="EMBL/GenBank/DDBJ databases">
        <title>Draft genome sequence of Moraxella nonliquefaciens CCUG 348T.</title>
        <authorList>
            <person name="Salva-Serra F."/>
            <person name="Engstrom-Jakobsson H."/>
            <person name="Thorell K."/>
            <person name="Gonzales-Siles L."/>
            <person name="Karlsson R."/>
            <person name="Boulund F."/>
            <person name="Engstrand L."/>
            <person name="Kristiansson E."/>
            <person name="Moore E."/>
        </authorList>
    </citation>
    <scope>NUCLEOTIDE SEQUENCE [LARGE SCALE GENOMIC DNA]</scope>
    <source>
        <strain evidence="3 5">CCUG 348</strain>
    </source>
</reference>
<evidence type="ECO:0000313" key="3">
    <source>
        <dbReference type="EMBL" id="OBX87849.1"/>
    </source>
</evidence>
<dbReference type="Pfam" id="PF13250">
    <property type="entry name" value="SNIPE"/>
    <property type="match status" value="1"/>
</dbReference>
<protein>
    <submittedName>
        <fullName evidence="4">DUF4041 domain-containing protein</fullName>
    </submittedName>
</protein>
<evidence type="ECO:0000256" key="1">
    <source>
        <dbReference type="SAM" id="Coils"/>
    </source>
</evidence>
<accession>A0A1B8QSQ0</accession>
<feature type="coiled-coil region" evidence="1">
    <location>
        <begin position="212"/>
        <end position="296"/>
    </location>
</feature>
<dbReference type="Proteomes" id="UP000594834">
    <property type="component" value="Chromosome"/>
</dbReference>